<sequence length="149" mass="17157">MNCGIMYNDPQPFPPPPLPPRFRNHLPKAEYKFFIRKTLTNGDMDNGLHFVGSATSYFQELPDSYQDKLYSEGVTVQCYFLGGSCSLKIFKGCPDRNIFYRIQKDSSVEIVARLALQARQKIDCWGVMSPHHGLTIKLDENVWRYKSDV</sequence>
<dbReference type="Proteomes" id="UP000197138">
    <property type="component" value="Unassembled WGS sequence"/>
</dbReference>
<evidence type="ECO:0000313" key="2">
    <source>
        <dbReference type="EMBL" id="PKI74055.1"/>
    </source>
</evidence>
<dbReference type="AlphaFoldDB" id="A0A218XJH4"/>
<organism evidence="1 3">
    <name type="scientific">Punica granatum</name>
    <name type="common">Pomegranate</name>
    <dbReference type="NCBI Taxonomy" id="22663"/>
    <lineage>
        <taxon>Eukaryota</taxon>
        <taxon>Viridiplantae</taxon>
        <taxon>Streptophyta</taxon>
        <taxon>Embryophyta</taxon>
        <taxon>Tracheophyta</taxon>
        <taxon>Spermatophyta</taxon>
        <taxon>Magnoliopsida</taxon>
        <taxon>eudicotyledons</taxon>
        <taxon>Gunneridae</taxon>
        <taxon>Pentapetalae</taxon>
        <taxon>rosids</taxon>
        <taxon>malvids</taxon>
        <taxon>Myrtales</taxon>
        <taxon>Lythraceae</taxon>
        <taxon>Punica</taxon>
    </lineage>
</organism>
<gene>
    <name evidence="1" type="ORF">CDL15_Pgr018979</name>
    <name evidence="2" type="ORF">CRG98_005533</name>
</gene>
<dbReference type="EMBL" id="PGOL01000241">
    <property type="protein sequence ID" value="PKI74055.1"/>
    <property type="molecule type" value="Genomic_DNA"/>
</dbReference>
<evidence type="ECO:0000313" key="3">
    <source>
        <dbReference type="Proteomes" id="UP000197138"/>
    </source>
</evidence>
<dbReference type="EMBL" id="MTKT01001276">
    <property type="protein sequence ID" value="OWM85355.1"/>
    <property type="molecule type" value="Genomic_DNA"/>
</dbReference>
<evidence type="ECO:0000313" key="1">
    <source>
        <dbReference type="EMBL" id="OWM85355.1"/>
    </source>
</evidence>
<evidence type="ECO:0000313" key="4">
    <source>
        <dbReference type="Proteomes" id="UP000233551"/>
    </source>
</evidence>
<reference evidence="1" key="2">
    <citation type="submission" date="2017-06" db="EMBL/GenBank/DDBJ databases">
        <title>The pomegranate genome and the genomics of punicalagin biosynthesis.</title>
        <authorList>
            <person name="Xu C."/>
        </authorList>
    </citation>
    <scope>NUCLEOTIDE SEQUENCE [LARGE SCALE GENOMIC DNA]</scope>
    <source>
        <tissue evidence="1">Fresh leaf</tissue>
    </source>
</reference>
<name>A0A218XJH4_PUNGR</name>
<dbReference type="Proteomes" id="UP000233551">
    <property type="component" value="Unassembled WGS sequence"/>
</dbReference>
<reference evidence="2 4" key="3">
    <citation type="submission" date="2017-11" db="EMBL/GenBank/DDBJ databases">
        <title>De-novo sequencing of pomegranate (Punica granatum L.) genome.</title>
        <authorList>
            <person name="Akparov Z."/>
            <person name="Amiraslanov A."/>
            <person name="Hajiyeva S."/>
            <person name="Abbasov M."/>
            <person name="Kaur K."/>
            <person name="Hamwieh A."/>
            <person name="Solovyev V."/>
            <person name="Salamov A."/>
            <person name="Braich B."/>
            <person name="Kosarev P."/>
            <person name="Mahmoud A."/>
            <person name="Hajiyev E."/>
            <person name="Babayeva S."/>
            <person name="Izzatullayeva V."/>
            <person name="Mammadov A."/>
            <person name="Mammadov A."/>
            <person name="Sharifova S."/>
            <person name="Ojaghi J."/>
            <person name="Eynullazada K."/>
            <person name="Bayramov B."/>
            <person name="Abdulazimova A."/>
            <person name="Shahmuradov I."/>
        </authorList>
    </citation>
    <scope>NUCLEOTIDE SEQUENCE [LARGE SCALE GENOMIC DNA]</scope>
    <source>
        <strain evidence="2">AG2017</strain>
        <strain evidence="4">cv. AG2017</strain>
        <tissue evidence="2">Leaf</tissue>
    </source>
</reference>
<protein>
    <submittedName>
        <fullName evidence="1">Uncharacterized protein</fullName>
    </submittedName>
</protein>
<comment type="caution">
    <text evidence="1">The sequence shown here is derived from an EMBL/GenBank/DDBJ whole genome shotgun (WGS) entry which is preliminary data.</text>
</comment>
<accession>A0A218XJH4</accession>
<reference evidence="3" key="1">
    <citation type="journal article" date="2017" name="Plant J.">
        <title>The pomegranate (Punica granatum L.) genome and the genomics of punicalagin biosynthesis.</title>
        <authorList>
            <person name="Qin G."/>
            <person name="Xu C."/>
            <person name="Ming R."/>
            <person name="Tang H."/>
            <person name="Guyot R."/>
            <person name="Kramer E.M."/>
            <person name="Hu Y."/>
            <person name="Yi X."/>
            <person name="Qi Y."/>
            <person name="Xu X."/>
            <person name="Gao Z."/>
            <person name="Pan H."/>
            <person name="Jian J."/>
            <person name="Tian Y."/>
            <person name="Yue Z."/>
            <person name="Xu Y."/>
        </authorList>
    </citation>
    <scope>NUCLEOTIDE SEQUENCE [LARGE SCALE GENOMIC DNA]</scope>
    <source>
        <strain evidence="3">cv. Dabenzi</strain>
    </source>
</reference>
<proteinExistence type="predicted"/>
<keyword evidence="4" id="KW-1185">Reference proteome</keyword>